<evidence type="ECO:0000313" key="4">
    <source>
        <dbReference type="Proteomes" id="UP000005408"/>
    </source>
</evidence>
<feature type="compositionally biased region" description="Basic and acidic residues" evidence="1">
    <location>
        <begin position="264"/>
        <end position="273"/>
    </location>
</feature>
<keyword evidence="2" id="KW-1133">Transmembrane helix</keyword>
<evidence type="ECO:0000256" key="2">
    <source>
        <dbReference type="SAM" id="Phobius"/>
    </source>
</evidence>
<name>A0A8W8IGA0_MAGGI</name>
<dbReference type="Proteomes" id="UP000005408">
    <property type="component" value="Unassembled WGS sequence"/>
</dbReference>
<reference evidence="3" key="1">
    <citation type="submission" date="2022-08" db="UniProtKB">
        <authorList>
            <consortium name="EnsemblMetazoa"/>
        </authorList>
    </citation>
    <scope>IDENTIFICATION</scope>
    <source>
        <strain evidence="3">05x7-T-G4-1.051#20</strain>
    </source>
</reference>
<dbReference type="AlphaFoldDB" id="A0A8W8IGA0"/>
<feature type="compositionally biased region" description="Low complexity" evidence="1">
    <location>
        <begin position="99"/>
        <end position="116"/>
    </location>
</feature>
<feature type="compositionally biased region" description="Basic and acidic residues" evidence="1">
    <location>
        <begin position="228"/>
        <end position="255"/>
    </location>
</feature>
<sequence length="317" mass="35048">MDTVLRNVCWLSPPEPPIFDNTAEDAKKRMLNFRESCSAYQKYTKLCENGTVKVSPEPITPDSGSNALIPVLIPLIIILLLAATVVAVWYIKKRKGRKSSSSSNGSKKSRNNSAASESGLPNNVVTSSQVSMNEKDFKHASTAQLIDEASIKSDYENPMFDPVIEENESFTVKIEMEQKEISDTQTDSNVHHYDNTCISPNLKALNSSDYSDKEENDPPYDTPPKRSFKGEQREQAEDGRDLHLSREGGGSKEGMEGGDVETSETEKAMENLKADLNIDQNSNTEVSALDRESVIKNQLSVDSGYETHVHSPPPNCV</sequence>
<dbReference type="EnsemblMetazoa" id="G13760.13">
    <property type="protein sequence ID" value="G13760.13:cds"/>
    <property type="gene ID" value="G13760"/>
</dbReference>
<proteinExistence type="predicted"/>
<accession>A0A8W8IGA0</accession>
<evidence type="ECO:0000256" key="1">
    <source>
        <dbReference type="SAM" id="MobiDB-lite"/>
    </source>
</evidence>
<keyword evidence="2" id="KW-0472">Membrane</keyword>
<feature type="region of interest" description="Disordered" evidence="1">
    <location>
        <begin position="97"/>
        <end position="124"/>
    </location>
</feature>
<protein>
    <submittedName>
        <fullName evidence="3">Uncharacterized protein</fullName>
    </submittedName>
</protein>
<feature type="region of interest" description="Disordered" evidence="1">
    <location>
        <begin position="181"/>
        <end position="291"/>
    </location>
</feature>
<keyword evidence="2" id="KW-0812">Transmembrane</keyword>
<feature type="transmembrane region" description="Helical" evidence="2">
    <location>
        <begin position="67"/>
        <end position="91"/>
    </location>
</feature>
<organism evidence="3 4">
    <name type="scientific">Magallana gigas</name>
    <name type="common">Pacific oyster</name>
    <name type="synonym">Crassostrea gigas</name>
    <dbReference type="NCBI Taxonomy" id="29159"/>
    <lineage>
        <taxon>Eukaryota</taxon>
        <taxon>Metazoa</taxon>
        <taxon>Spiralia</taxon>
        <taxon>Lophotrochozoa</taxon>
        <taxon>Mollusca</taxon>
        <taxon>Bivalvia</taxon>
        <taxon>Autobranchia</taxon>
        <taxon>Pteriomorphia</taxon>
        <taxon>Ostreida</taxon>
        <taxon>Ostreoidea</taxon>
        <taxon>Ostreidae</taxon>
        <taxon>Magallana</taxon>
    </lineage>
</organism>
<feature type="compositionally biased region" description="Polar residues" evidence="1">
    <location>
        <begin position="196"/>
        <end position="209"/>
    </location>
</feature>
<keyword evidence="4" id="KW-1185">Reference proteome</keyword>
<evidence type="ECO:0000313" key="3">
    <source>
        <dbReference type="EnsemblMetazoa" id="G13760.13:cds"/>
    </source>
</evidence>